<feature type="domain" description="HTH araC/xylS-type" evidence="5">
    <location>
        <begin position="173"/>
        <end position="270"/>
    </location>
</feature>
<dbReference type="GO" id="GO:0043565">
    <property type="term" value="F:sequence-specific DNA binding"/>
    <property type="evidence" value="ECO:0007669"/>
    <property type="project" value="InterPro"/>
</dbReference>
<dbReference type="PANTHER" id="PTHR46796">
    <property type="entry name" value="HTH-TYPE TRANSCRIPTIONAL ACTIVATOR RHAS-RELATED"/>
    <property type="match status" value="1"/>
</dbReference>
<dbReference type="PANTHER" id="PTHR46796:SF2">
    <property type="entry name" value="TRANSCRIPTIONAL REGULATORY PROTEIN"/>
    <property type="match status" value="1"/>
</dbReference>
<proteinExistence type="predicted"/>
<protein>
    <submittedName>
        <fullName evidence="6">AraC family transcriptional regulator</fullName>
    </submittedName>
</protein>
<dbReference type="EMBL" id="BSNX01000075">
    <property type="protein sequence ID" value="GLQ76088.1"/>
    <property type="molecule type" value="Genomic_DNA"/>
</dbReference>
<name>A0AAV5P0J4_9VIBR</name>
<gene>
    <name evidence="6" type="ORF">GCM10007932_54510</name>
</gene>
<comment type="caution">
    <text evidence="6">The sequence shown here is derived from an EMBL/GenBank/DDBJ whole genome shotgun (WGS) entry which is preliminary data.</text>
</comment>
<keyword evidence="7" id="KW-1185">Reference proteome</keyword>
<keyword evidence="3" id="KW-0010">Activator</keyword>
<dbReference type="GO" id="GO:0003700">
    <property type="term" value="F:DNA-binding transcription factor activity"/>
    <property type="evidence" value="ECO:0007669"/>
    <property type="project" value="InterPro"/>
</dbReference>
<dbReference type="PROSITE" id="PS00041">
    <property type="entry name" value="HTH_ARAC_FAMILY_1"/>
    <property type="match status" value="1"/>
</dbReference>
<evidence type="ECO:0000313" key="7">
    <source>
        <dbReference type="Proteomes" id="UP001156690"/>
    </source>
</evidence>
<keyword evidence="1" id="KW-0805">Transcription regulation</keyword>
<evidence type="ECO:0000256" key="4">
    <source>
        <dbReference type="ARBA" id="ARBA00023163"/>
    </source>
</evidence>
<keyword evidence="2" id="KW-0238">DNA-binding</keyword>
<sequence length="273" mass="31725">MKQDDSVFLTQSQSLPFVEMRTASDSFACYQAHSHDEFSFGVIDGECASYRNLNHTHQVHQGHTVTINPGDMHSCNPDKTQWSYRMLFVDTQWIGKLQQEWTKKSGVDYQPFFHQYEQRSDLYWLFHQLYQSLLSEKNALVTESLMVEYLASIFEHPVSQSLSKPLKTESKLNRAAEMLCDQLEVNVALDKLASEVDMSRYQLIRAFNRRYGVSPHAYQLDQRIIKAKSLLKRGLSLADTASETGFSDQAHFQRHFKKRMAITPKLYQSFFIT</sequence>
<dbReference type="InterPro" id="IPR037923">
    <property type="entry name" value="HTH-like"/>
</dbReference>
<dbReference type="Pfam" id="PF12833">
    <property type="entry name" value="HTH_18"/>
    <property type="match status" value="1"/>
</dbReference>
<evidence type="ECO:0000256" key="3">
    <source>
        <dbReference type="ARBA" id="ARBA00023159"/>
    </source>
</evidence>
<dbReference type="PROSITE" id="PS01124">
    <property type="entry name" value="HTH_ARAC_FAMILY_2"/>
    <property type="match status" value="1"/>
</dbReference>
<dbReference type="InterPro" id="IPR009057">
    <property type="entry name" value="Homeodomain-like_sf"/>
</dbReference>
<evidence type="ECO:0000313" key="6">
    <source>
        <dbReference type="EMBL" id="GLQ76088.1"/>
    </source>
</evidence>
<reference evidence="7" key="1">
    <citation type="journal article" date="2019" name="Int. J. Syst. Evol. Microbiol.">
        <title>The Global Catalogue of Microorganisms (GCM) 10K type strain sequencing project: providing services to taxonomists for standard genome sequencing and annotation.</title>
        <authorList>
            <consortium name="The Broad Institute Genomics Platform"/>
            <consortium name="The Broad Institute Genome Sequencing Center for Infectious Disease"/>
            <person name="Wu L."/>
            <person name="Ma J."/>
        </authorList>
    </citation>
    <scope>NUCLEOTIDE SEQUENCE [LARGE SCALE GENOMIC DNA]</scope>
    <source>
        <strain evidence="7">NBRC 15640</strain>
    </source>
</reference>
<dbReference type="AlphaFoldDB" id="A0AAV5P0J4"/>
<evidence type="ECO:0000256" key="1">
    <source>
        <dbReference type="ARBA" id="ARBA00023015"/>
    </source>
</evidence>
<evidence type="ECO:0000259" key="5">
    <source>
        <dbReference type="PROSITE" id="PS01124"/>
    </source>
</evidence>
<dbReference type="Gene3D" id="1.10.10.60">
    <property type="entry name" value="Homeodomain-like"/>
    <property type="match status" value="2"/>
</dbReference>
<dbReference type="InterPro" id="IPR018060">
    <property type="entry name" value="HTH_AraC"/>
</dbReference>
<keyword evidence="4" id="KW-0804">Transcription</keyword>
<dbReference type="SUPFAM" id="SSF51215">
    <property type="entry name" value="Regulatory protein AraC"/>
    <property type="match status" value="1"/>
</dbReference>
<dbReference type="InterPro" id="IPR018062">
    <property type="entry name" value="HTH_AraC-typ_CS"/>
</dbReference>
<dbReference type="RefSeq" id="WP_224055690.1">
    <property type="nucleotide sequence ID" value="NZ_AP025145.1"/>
</dbReference>
<dbReference type="Pfam" id="PF02311">
    <property type="entry name" value="AraC_binding"/>
    <property type="match status" value="1"/>
</dbReference>
<evidence type="ECO:0000256" key="2">
    <source>
        <dbReference type="ARBA" id="ARBA00023125"/>
    </source>
</evidence>
<accession>A0AAV5P0J4</accession>
<dbReference type="SMART" id="SM00342">
    <property type="entry name" value="HTH_ARAC"/>
    <property type="match status" value="1"/>
</dbReference>
<dbReference type="InterPro" id="IPR003313">
    <property type="entry name" value="AraC-bd"/>
</dbReference>
<organism evidence="6 7">
    <name type="scientific">Vibrio penaeicida</name>
    <dbReference type="NCBI Taxonomy" id="104609"/>
    <lineage>
        <taxon>Bacteria</taxon>
        <taxon>Pseudomonadati</taxon>
        <taxon>Pseudomonadota</taxon>
        <taxon>Gammaproteobacteria</taxon>
        <taxon>Vibrionales</taxon>
        <taxon>Vibrionaceae</taxon>
        <taxon>Vibrio</taxon>
    </lineage>
</organism>
<dbReference type="SUPFAM" id="SSF46689">
    <property type="entry name" value="Homeodomain-like"/>
    <property type="match status" value="2"/>
</dbReference>
<dbReference type="Proteomes" id="UP001156690">
    <property type="component" value="Unassembled WGS sequence"/>
</dbReference>
<dbReference type="InterPro" id="IPR050204">
    <property type="entry name" value="AraC_XylS_family_regulators"/>
</dbReference>